<feature type="binding site" evidence="5">
    <location>
        <position position="139"/>
    </location>
    <ligand>
        <name>substrate</name>
    </ligand>
</feature>
<dbReference type="PANTHER" id="PTHR32308:SF10">
    <property type="entry name" value="CITRATE LYASE SUBUNIT BETA"/>
    <property type="match status" value="1"/>
</dbReference>
<evidence type="ECO:0000256" key="2">
    <source>
        <dbReference type="ARBA" id="ARBA00005568"/>
    </source>
</evidence>
<dbReference type="InterPro" id="IPR015813">
    <property type="entry name" value="Pyrv/PenolPyrv_kinase-like_dom"/>
</dbReference>
<protein>
    <submittedName>
        <fullName evidence="8">CoA ester lyase</fullName>
    </submittedName>
</protein>
<feature type="binding site" evidence="6">
    <location>
        <position position="139"/>
    </location>
    <ligand>
        <name>Mg(2+)</name>
        <dbReference type="ChEBI" id="CHEBI:18420"/>
    </ligand>
</feature>
<dbReference type="InterPro" id="IPR005000">
    <property type="entry name" value="Aldolase/citrate-lyase_domain"/>
</dbReference>
<dbReference type="Proteomes" id="UP000630353">
    <property type="component" value="Unassembled WGS sequence"/>
</dbReference>
<evidence type="ECO:0000313" key="9">
    <source>
        <dbReference type="Proteomes" id="UP000630353"/>
    </source>
</evidence>
<dbReference type="InterPro" id="IPR011206">
    <property type="entry name" value="Citrate_lyase_beta/mcl1/mcl2"/>
</dbReference>
<dbReference type="EMBL" id="BMZS01000007">
    <property type="protein sequence ID" value="GHD54330.1"/>
    <property type="molecule type" value="Genomic_DNA"/>
</dbReference>
<evidence type="ECO:0000256" key="5">
    <source>
        <dbReference type="PIRSR" id="PIRSR015582-1"/>
    </source>
</evidence>
<dbReference type="PIRSF" id="PIRSF015582">
    <property type="entry name" value="Cit_lyase_B"/>
    <property type="match status" value="1"/>
</dbReference>
<evidence type="ECO:0000313" key="8">
    <source>
        <dbReference type="EMBL" id="GHD54330.1"/>
    </source>
</evidence>
<dbReference type="RefSeq" id="WP_189991325.1">
    <property type="nucleotide sequence ID" value="NZ_BMZS01000007.1"/>
</dbReference>
<keyword evidence="3 6" id="KW-0479">Metal-binding</keyword>
<evidence type="ECO:0000256" key="4">
    <source>
        <dbReference type="ARBA" id="ARBA00022842"/>
    </source>
</evidence>
<feature type="binding site" evidence="5">
    <location>
        <position position="77"/>
    </location>
    <ligand>
        <name>substrate</name>
    </ligand>
</feature>
<feature type="binding site" evidence="6">
    <location>
        <position position="165"/>
    </location>
    <ligand>
        <name>Mg(2+)</name>
        <dbReference type="ChEBI" id="CHEBI:18420"/>
    </ligand>
</feature>
<dbReference type="AlphaFoldDB" id="A0A918XT75"/>
<comment type="cofactor">
    <cofactor evidence="1">
        <name>Mg(2+)</name>
        <dbReference type="ChEBI" id="CHEBI:18420"/>
    </cofactor>
</comment>
<evidence type="ECO:0000256" key="3">
    <source>
        <dbReference type="ARBA" id="ARBA00022723"/>
    </source>
</evidence>
<evidence type="ECO:0000256" key="6">
    <source>
        <dbReference type="PIRSR" id="PIRSR015582-2"/>
    </source>
</evidence>
<dbReference type="GO" id="GO:0016829">
    <property type="term" value="F:lyase activity"/>
    <property type="evidence" value="ECO:0007669"/>
    <property type="project" value="UniProtKB-KW"/>
</dbReference>
<keyword evidence="8" id="KW-0456">Lyase</keyword>
<gene>
    <name evidence="8" type="ORF">GCM10017083_31720</name>
</gene>
<keyword evidence="9" id="KW-1185">Reference proteome</keyword>
<evidence type="ECO:0000259" key="7">
    <source>
        <dbReference type="Pfam" id="PF03328"/>
    </source>
</evidence>
<name>A0A918XT75_9PROT</name>
<comment type="caution">
    <text evidence="8">The sequence shown here is derived from an EMBL/GenBank/DDBJ whole genome shotgun (WGS) entry which is preliminary data.</text>
</comment>
<dbReference type="InterPro" id="IPR040442">
    <property type="entry name" value="Pyrv_kinase-like_dom_sf"/>
</dbReference>
<evidence type="ECO:0000256" key="1">
    <source>
        <dbReference type="ARBA" id="ARBA00001946"/>
    </source>
</evidence>
<dbReference type="Pfam" id="PF03328">
    <property type="entry name" value="HpcH_HpaI"/>
    <property type="match status" value="1"/>
</dbReference>
<dbReference type="Gene3D" id="3.20.20.60">
    <property type="entry name" value="Phosphoenolpyruvate-binding domains"/>
    <property type="match status" value="1"/>
</dbReference>
<dbReference type="GO" id="GO:0000287">
    <property type="term" value="F:magnesium ion binding"/>
    <property type="evidence" value="ECO:0007669"/>
    <property type="project" value="TreeGrafter"/>
</dbReference>
<reference evidence="8" key="1">
    <citation type="journal article" date="2014" name="Int. J. Syst. Evol. Microbiol.">
        <title>Complete genome sequence of Corynebacterium casei LMG S-19264T (=DSM 44701T), isolated from a smear-ripened cheese.</title>
        <authorList>
            <consortium name="US DOE Joint Genome Institute (JGI-PGF)"/>
            <person name="Walter F."/>
            <person name="Albersmeier A."/>
            <person name="Kalinowski J."/>
            <person name="Ruckert C."/>
        </authorList>
    </citation>
    <scope>NUCLEOTIDE SEQUENCE</scope>
    <source>
        <strain evidence="8">KCTC 42651</strain>
    </source>
</reference>
<keyword evidence="4 6" id="KW-0460">Magnesium</keyword>
<feature type="domain" description="HpcH/HpaI aldolase/citrate lyase" evidence="7">
    <location>
        <begin position="16"/>
        <end position="234"/>
    </location>
</feature>
<dbReference type="GO" id="GO:0006107">
    <property type="term" value="P:oxaloacetate metabolic process"/>
    <property type="evidence" value="ECO:0007669"/>
    <property type="project" value="TreeGrafter"/>
</dbReference>
<comment type="similarity">
    <text evidence="2">Belongs to the HpcH/HpaI aldolase family.</text>
</comment>
<dbReference type="SUPFAM" id="SSF51621">
    <property type="entry name" value="Phosphoenolpyruvate/pyruvate domain"/>
    <property type="match status" value="1"/>
</dbReference>
<organism evidence="8 9">
    <name type="scientific">Thalassobaculum fulvum</name>
    <dbReference type="NCBI Taxonomy" id="1633335"/>
    <lineage>
        <taxon>Bacteria</taxon>
        <taxon>Pseudomonadati</taxon>
        <taxon>Pseudomonadota</taxon>
        <taxon>Alphaproteobacteria</taxon>
        <taxon>Rhodospirillales</taxon>
        <taxon>Thalassobaculaceae</taxon>
        <taxon>Thalassobaculum</taxon>
    </lineage>
</organism>
<accession>A0A918XT75</accession>
<proteinExistence type="inferred from homology"/>
<sequence length="302" mass="31651">MTGTTDVGIADMPLWRSLLYVPATAERFVAKAADRGADGVILDLEDSIPPDGKAAARAALATAVPTVAAGGGEVLVRINRPWRLALPDLEASVIAGVTGLCLPKVDSRHHLVEIDQVVSELEAERDLPVGRIRFCVLVETAQGIAEAREIAKGPRVAGIVAGGEDLAADLGLPEPDPEVLAPYEAAVRLAAREAGVMPIGYPGSIAEFTDLDLFRRCAEAGRRAGSEGGMAIHPAQVPVLNAAFAPSAEEIAHAEGLLAAFESALAQGLGAVAYKGKMIDKPIVDRARRILEMRDRIAARRG</sequence>
<dbReference type="PANTHER" id="PTHR32308">
    <property type="entry name" value="LYASE BETA SUBUNIT, PUTATIVE (AFU_ORTHOLOGUE AFUA_4G13030)-RELATED"/>
    <property type="match status" value="1"/>
</dbReference>
<reference evidence="8" key="2">
    <citation type="submission" date="2020-09" db="EMBL/GenBank/DDBJ databases">
        <authorList>
            <person name="Sun Q."/>
            <person name="Kim S."/>
        </authorList>
    </citation>
    <scope>NUCLEOTIDE SEQUENCE</scope>
    <source>
        <strain evidence="8">KCTC 42651</strain>
    </source>
</reference>